<feature type="transmembrane region" description="Helical" evidence="13">
    <location>
        <begin position="171"/>
        <end position="193"/>
    </location>
</feature>
<proteinExistence type="inferred from homology"/>
<comment type="caution">
    <text evidence="14">The sequence shown here is derived from an EMBL/GenBank/DDBJ whole genome shotgun (WGS) entry which is preliminary data.</text>
</comment>
<evidence type="ECO:0000256" key="2">
    <source>
        <dbReference type="ARBA" id="ARBA00004651"/>
    </source>
</evidence>
<organism evidence="14 15">
    <name type="scientific">Halanaerobacter jeridensis</name>
    <dbReference type="NCBI Taxonomy" id="706427"/>
    <lineage>
        <taxon>Bacteria</taxon>
        <taxon>Bacillati</taxon>
        <taxon>Bacillota</taxon>
        <taxon>Clostridia</taxon>
        <taxon>Halanaerobiales</taxon>
        <taxon>Halobacteroidaceae</taxon>
        <taxon>Halanaerobacter</taxon>
    </lineage>
</organism>
<dbReference type="NCBIfam" id="TIGR00797">
    <property type="entry name" value="matE"/>
    <property type="match status" value="1"/>
</dbReference>
<evidence type="ECO:0000256" key="4">
    <source>
        <dbReference type="ARBA" id="ARBA00020268"/>
    </source>
</evidence>
<dbReference type="GO" id="GO:0042910">
    <property type="term" value="F:xenobiotic transmembrane transporter activity"/>
    <property type="evidence" value="ECO:0007669"/>
    <property type="project" value="InterPro"/>
</dbReference>
<keyword evidence="9 13" id="KW-1133">Transmembrane helix</keyword>
<feature type="transmembrane region" description="Helical" evidence="13">
    <location>
        <begin position="244"/>
        <end position="269"/>
    </location>
</feature>
<feature type="transmembrane region" description="Helical" evidence="13">
    <location>
        <begin position="199"/>
        <end position="223"/>
    </location>
</feature>
<feature type="transmembrane region" description="Helical" evidence="13">
    <location>
        <begin position="321"/>
        <end position="343"/>
    </location>
</feature>
<dbReference type="EMBL" id="JAFBDQ010000006">
    <property type="protein sequence ID" value="MBM7556603.1"/>
    <property type="molecule type" value="Genomic_DNA"/>
</dbReference>
<dbReference type="InterPro" id="IPR002528">
    <property type="entry name" value="MATE_fam"/>
</dbReference>
<evidence type="ECO:0000256" key="8">
    <source>
        <dbReference type="ARBA" id="ARBA00022692"/>
    </source>
</evidence>
<evidence type="ECO:0000256" key="6">
    <source>
        <dbReference type="ARBA" id="ARBA00022449"/>
    </source>
</evidence>
<keyword evidence="7" id="KW-1003">Cell membrane</keyword>
<feature type="transmembrane region" description="Helical" evidence="13">
    <location>
        <begin position="394"/>
        <end position="416"/>
    </location>
</feature>
<gene>
    <name evidence="14" type="ORF">JOC47_001454</name>
</gene>
<evidence type="ECO:0000256" key="10">
    <source>
        <dbReference type="ARBA" id="ARBA00023065"/>
    </source>
</evidence>
<dbReference type="GO" id="GO:0006811">
    <property type="term" value="P:monoatomic ion transport"/>
    <property type="evidence" value="ECO:0007669"/>
    <property type="project" value="UniProtKB-KW"/>
</dbReference>
<feature type="transmembrane region" description="Helical" evidence="13">
    <location>
        <begin position="100"/>
        <end position="118"/>
    </location>
</feature>
<feature type="transmembrane region" description="Helical" evidence="13">
    <location>
        <begin position="15"/>
        <end position="39"/>
    </location>
</feature>
<dbReference type="PANTHER" id="PTHR43298:SF2">
    <property type="entry name" value="FMN_FAD EXPORTER YEEO-RELATED"/>
    <property type="match status" value="1"/>
</dbReference>
<sequence>MELTKKSDRLGTEKILPLLFKLSVPSIIGMMIQALYNVVDSIYIGRYSKQALSALSLSFPIQILLIAIAVGTGVGSSSLISRLLGSGQDQQADNAAEHTIAITLIYGVLFFLIGYFYSRELFQLLTNDIDLINIGSEYIRIIMLGSIAMFFPMIANNILRGEGNTFAPMLTMLIGAVINIILDPFFIFGFGFFPTLGVAGAAYATVLARFISGIFIAFILFSDNNQLKLKMKDFKFEATIIYKIYKVGLPAMMMQLLASIMILGVNWILSQYHPLAIAAMGIYFRLQSFVFMPVFGLTQGYMPIIGYNYGHNKPQRMKKTIKYGFIVAISFTTAGLVLFQIFAEELILLFNSDPQLVSIGASALKKISIAFPIIGPAIIGSTTFQAIGKGMPSLLLSFLRQIILLLPIMYFLGEFYGLSNLWYAFPISETIATIIMIFWLSLTLRKVFSKIN</sequence>
<evidence type="ECO:0000256" key="7">
    <source>
        <dbReference type="ARBA" id="ARBA00022475"/>
    </source>
</evidence>
<keyword evidence="6" id="KW-0050">Antiport</keyword>
<keyword evidence="11 13" id="KW-0472">Membrane</keyword>
<keyword evidence="10" id="KW-0406">Ion transport</keyword>
<dbReference type="Pfam" id="PF01554">
    <property type="entry name" value="MatE"/>
    <property type="match status" value="2"/>
</dbReference>
<dbReference type="Proteomes" id="UP000774000">
    <property type="component" value="Unassembled WGS sequence"/>
</dbReference>
<evidence type="ECO:0000256" key="13">
    <source>
        <dbReference type="SAM" id="Phobius"/>
    </source>
</evidence>
<evidence type="ECO:0000256" key="3">
    <source>
        <dbReference type="ARBA" id="ARBA00010199"/>
    </source>
</evidence>
<evidence type="ECO:0000256" key="1">
    <source>
        <dbReference type="ARBA" id="ARBA00003408"/>
    </source>
</evidence>
<comment type="similarity">
    <text evidence="3">Belongs to the multi antimicrobial extrusion (MATE) (TC 2.A.66.1) family.</text>
</comment>
<reference evidence="14" key="1">
    <citation type="submission" date="2021-01" db="EMBL/GenBank/DDBJ databases">
        <title>Genomic Encyclopedia of Type Strains, Phase IV (KMG-IV): sequencing the most valuable type-strain genomes for metagenomic binning, comparative biology and taxonomic classification.</title>
        <authorList>
            <person name="Goeker M."/>
        </authorList>
    </citation>
    <scope>NUCLEOTIDE SEQUENCE</scope>
    <source>
        <strain evidence="14">DSM 23230</strain>
    </source>
</reference>
<dbReference type="PANTHER" id="PTHR43298">
    <property type="entry name" value="MULTIDRUG RESISTANCE PROTEIN NORM-RELATED"/>
    <property type="match status" value="1"/>
</dbReference>
<evidence type="ECO:0000256" key="11">
    <source>
        <dbReference type="ARBA" id="ARBA00023136"/>
    </source>
</evidence>
<evidence type="ECO:0000313" key="15">
    <source>
        <dbReference type="Proteomes" id="UP000774000"/>
    </source>
</evidence>
<accession>A0A938XP77</accession>
<evidence type="ECO:0000256" key="5">
    <source>
        <dbReference type="ARBA" id="ARBA00022448"/>
    </source>
</evidence>
<dbReference type="RefSeq" id="WP_204701381.1">
    <property type="nucleotide sequence ID" value="NZ_JAFBDQ010000006.1"/>
</dbReference>
<dbReference type="InterPro" id="IPR050222">
    <property type="entry name" value="MATE_MdtK"/>
</dbReference>
<dbReference type="InterPro" id="IPR048279">
    <property type="entry name" value="MdtK-like"/>
</dbReference>
<comment type="function">
    <text evidence="1">Multidrug efflux pump.</text>
</comment>
<evidence type="ECO:0000313" key="14">
    <source>
        <dbReference type="EMBL" id="MBM7556603.1"/>
    </source>
</evidence>
<evidence type="ECO:0000256" key="12">
    <source>
        <dbReference type="ARBA" id="ARBA00031636"/>
    </source>
</evidence>
<comment type="subcellular location">
    <subcellularLocation>
        <location evidence="2">Cell membrane</location>
        <topology evidence="2">Multi-pass membrane protein</topology>
    </subcellularLocation>
</comment>
<dbReference type="GO" id="GO:0005886">
    <property type="term" value="C:plasma membrane"/>
    <property type="evidence" value="ECO:0007669"/>
    <property type="project" value="UniProtKB-SubCell"/>
</dbReference>
<dbReference type="PIRSF" id="PIRSF006603">
    <property type="entry name" value="DinF"/>
    <property type="match status" value="1"/>
</dbReference>
<dbReference type="AlphaFoldDB" id="A0A938XP77"/>
<keyword evidence="8 13" id="KW-0812">Transmembrane</keyword>
<feature type="transmembrane region" description="Helical" evidence="13">
    <location>
        <begin position="59"/>
        <end position="80"/>
    </location>
</feature>
<evidence type="ECO:0000256" key="9">
    <source>
        <dbReference type="ARBA" id="ARBA00022989"/>
    </source>
</evidence>
<feature type="transmembrane region" description="Helical" evidence="13">
    <location>
        <begin position="422"/>
        <end position="442"/>
    </location>
</feature>
<keyword evidence="15" id="KW-1185">Reference proteome</keyword>
<name>A0A938XP77_9FIRM</name>
<feature type="transmembrane region" description="Helical" evidence="13">
    <location>
        <begin position="138"/>
        <end position="159"/>
    </location>
</feature>
<feature type="transmembrane region" description="Helical" evidence="13">
    <location>
        <begin position="289"/>
        <end position="309"/>
    </location>
</feature>
<keyword evidence="5" id="KW-0813">Transport</keyword>
<dbReference type="GO" id="GO:0015297">
    <property type="term" value="F:antiporter activity"/>
    <property type="evidence" value="ECO:0007669"/>
    <property type="project" value="UniProtKB-KW"/>
</dbReference>
<protein>
    <recommendedName>
        <fullName evidence="4">Probable multidrug resistance protein NorM</fullName>
    </recommendedName>
    <alternativeName>
        <fullName evidence="12">Multidrug-efflux transporter</fullName>
    </alternativeName>
</protein>
<feature type="transmembrane region" description="Helical" evidence="13">
    <location>
        <begin position="363"/>
        <end position="387"/>
    </location>
</feature>